<organism evidence="2 3">
    <name type="scientific">Achromobacter xylosoxidans (strain A8)</name>
    <dbReference type="NCBI Taxonomy" id="762376"/>
    <lineage>
        <taxon>Bacteria</taxon>
        <taxon>Pseudomonadati</taxon>
        <taxon>Pseudomonadota</taxon>
        <taxon>Betaproteobacteria</taxon>
        <taxon>Burkholderiales</taxon>
        <taxon>Alcaligenaceae</taxon>
        <taxon>Achromobacter</taxon>
    </lineage>
</organism>
<dbReference type="Proteomes" id="UP000006876">
    <property type="component" value="Plasmid pA82"/>
</dbReference>
<evidence type="ECO:0000313" key="2">
    <source>
        <dbReference type="EMBL" id="ADP20158.1"/>
    </source>
</evidence>
<geneLocation type="plasmid" evidence="2 3">
    <name>pA82</name>
</geneLocation>
<evidence type="ECO:0000313" key="3">
    <source>
        <dbReference type="Proteomes" id="UP000006876"/>
    </source>
</evidence>
<sequence length="122" mass="13832">MSAAALLQQEASLRARIATLESEVARLRRTIERAGLSADAPPQQVSEMMHKRDHIAILHEHKRTIRKLNDELARERAANQRHAPMEEVPASLKDEPTSLKDESENTLEESDSMSQQKNWSPL</sequence>
<dbReference type="OrthoDB" id="9973470at2"/>
<dbReference type="EMBL" id="CP002289">
    <property type="protein sequence ID" value="ADP20158.1"/>
    <property type="molecule type" value="Genomic_DNA"/>
</dbReference>
<reference evidence="3" key="1">
    <citation type="journal article" date="2011" name="J. Bacteriol.">
        <title>Complete genome sequence of the haloaromatic acid-degrading bacterium Achromobacter xylosoxidans A8.</title>
        <authorList>
            <person name="Strnad H."/>
            <person name="Ridl J."/>
            <person name="Paces J."/>
            <person name="Kolar M."/>
            <person name="Vlcek C."/>
            <person name="Paces V."/>
        </authorList>
    </citation>
    <scope>NUCLEOTIDE SEQUENCE [LARGE SCALE GENOMIC DNA]</scope>
    <source>
        <strain evidence="3">A8</strain>
        <plasmid evidence="3">pA82</plasmid>
    </source>
</reference>
<dbReference type="AlphaFoldDB" id="E3HYK4"/>
<dbReference type="PATRIC" id="fig|762376.5.peg.6801"/>
<feature type="compositionally biased region" description="Polar residues" evidence="1">
    <location>
        <begin position="112"/>
        <end position="122"/>
    </location>
</feature>
<gene>
    <name evidence="2" type="ordered locus">AXYL_06876</name>
</gene>
<accession>E3HYK4</accession>
<evidence type="ECO:0000256" key="1">
    <source>
        <dbReference type="SAM" id="MobiDB-lite"/>
    </source>
</evidence>
<feature type="compositionally biased region" description="Basic and acidic residues" evidence="1">
    <location>
        <begin position="92"/>
        <end position="103"/>
    </location>
</feature>
<dbReference type="HOGENOM" id="CLU_2021673_0_0_4"/>
<dbReference type="KEGG" id="axy:AXYL_06876"/>
<protein>
    <submittedName>
        <fullName evidence="2">Uncharacterized protein</fullName>
    </submittedName>
</protein>
<feature type="region of interest" description="Disordered" evidence="1">
    <location>
        <begin position="72"/>
        <end position="122"/>
    </location>
</feature>
<keyword evidence="2" id="KW-0614">Plasmid</keyword>
<proteinExistence type="predicted"/>
<dbReference type="RefSeq" id="WP_013397346.1">
    <property type="nucleotide sequence ID" value="NC_014642.1"/>
</dbReference>
<name>E3HYK4_ACHXA</name>